<dbReference type="Proteomes" id="UP000828390">
    <property type="component" value="Unassembled WGS sequence"/>
</dbReference>
<gene>
    <name evidence="1" type="ORF">DPMN_096185</name>
</gene>
<keyword evidence="2" id="KW-1185">Reference proteome</keyword>
<reference evidence="1" key="2">
    <citation type="submission" date="2020-11" db="EMBL/GenBank/DDBJ databases">
        <authorList>
            <person name="McCartney M.A."/>
            <person name="Auch B."/>
            <person name="Kono T."/>
            <person name="Mallez S."/>
            <person name="Becker A."/>
            <person name="Gohl D.M."/>
            <person name="Silverstein K.A.T."/>
            <person name="Koren S."/>
            <person name="Bechman K.B."/>
            <person name="Herman A."/>
            <person name="Abrahante J.E."/>
            <person name="Garbe J."/>
        </authorList>
    </citation>
    <scope>NUCLEOTIDE SEQUENCE</scope>
    <source>
        <strain evidence="1">Duluth1</strain>
        <tissue evidence="1">Whole animal</tissue>
    </source>
</reference>
<sequence>MVLQILKDISKSSSWKPGCLATSITSKPSEDDLVARSRGMMGNLPVQHDVVVEETIPEKSGILSSLFCAGGELQTVKKEHTR</sequence>
<comment type="caution">
    <text evidence="1">The sequence shown here is derived from an EMBL/GenBank/DDBJ whole genome shotgun (WGS) entry which is preliminary data.</text>
</comment>
<protein>
    <submittedName>
        <fullName evidence="1">Uncharacterized protein</fullName>
    </submittedName>
</protein>
<reference evidence="1" key="1">
    <citation type="journal article" date="2019" name="bioRxiv">
        <title>The Genome of the Zebra Mussel, Dreissena polymorpha: A Resource for Invasive Species Research.</title>
        <authorList>
            <person name="McCartney M.A."/>
            <person name="Auch B."/>
            <person name="Kono T."/>
            <person name="Mallez S."/>
            <person name="Zhang Y."/>
            <person name="Obille A."/>
            <person name="Becker A."/>
            <person name="Abrahante J.E."/>
            <person name="Garbe J."/>
            <person name="Badalamenti J.P."/>
            <person name="Herman A."/>
            <person name="Mangelson H."/>
            <person name="Liachko I."/>
            <person name="Sullivan S."/>
            <person name="Sone E.D."/>
            <person name="Koren S."/>
            <person name="Silverstein K.A.T."/>
            <person name="Beckman K.B."/>
            <person name="Gohl D.M."/>
        </authorList>
    </citation>
    <scope>NUCLEOTIDE SEQUENCE</scope>
    <source>
        <strain evidence="1">Duluth1</strain>
        <tissue evidence="1">Whole animal</tissue>
    </source>
</reference>
<dbReference type="EMBL" id="JAIWYP010000003">
    <property type="protein sequence ID" value="KAH3853653.1"/>
    <property type="molecule type" value="Genomic_DNA"/>
</dbReference>
<evidence type="ECO:0000313" key="2">
    <source>
        <dbReference type="Proteomes" id="UP000828390"/>
    </source>
</evidence>
<accession>A0A9D4L9A0</accession>
<proteinExistence type="predicted"/>
<evidence type="ECO:0000313" key="1">
    <source>
        <dbReference type="EMBL" id="KAH3853653.1"/>
    </source>
</evidence>
<name>A0A9D4L9A0_DREPO</name>
<organism evidence="1 2">
    <name type="scientific">Dreissena polymorpha</name>
    <name type="common">Zebra mussel</name>
    <name type="synonym">Mytilus polymorpha</name>
    <dbReference type="NCBI Taxonomy" id="45954"/>
    <lineage>
        <taxon>Eukaryota</taxon>
        <taxon>Metazoa</taxon>
        <taxon>Spiralia</taxon>
        <taxon>Lophotrochozoa</taxon>
        <taxon>Mollusca</taxon>
        <taxon>Bivalvia</taxon>
        <taxon>Autobranchia</taxon>
        <taxon>Heteroconchia</taxon>
        <taxon>Euheterodonta</taxon>
        <taxon>Imparidentia</taxon>
        <taxon>Neoheterodontei</taxon>
        <taxon>Myida</taxon>
        <taxon>Dreissenoidea</taxon>
        <taxon>Dreissenidae</taxon>
        <taxon>Dreissena</taxon>
    </lineage>
</organism>
<dbReference type="AlphaFoldDB" id="A0A9D4L9A0"/>